<dbReference type="AlphaFoldDB" id="A0A5K1K8L9"/>
<dbReference type="PANTHER" id="PTHR38248:SF2">
    <property type="entry name" value="FUNK1 11"/>
    <property type="match status" value="1"/>
</dbReference>
<feature type="region of interest" description="Disordered" evidence="1">
    <location>
        <begin position="194"/>
        <end position="233"/>
    </location>
</feature>
<organism evidence="3">
    <name type="scientific">Ganoderma boninense</name>
    <dbReference type="NCBI Taxonomy" id="34458"/>
    <lineage>
        <taxon>Eukaryota</taxon>
        <taxon>Fungi</taxon>
        <taxon>Dikarya</taxon>
        <taxon>Basidiomycota</taxon>
        <taxon>Agaricomycotina</taxon>
        <taxon>Agaricomycetes</taxon>
        <taxon>Polyporales</taxon>
        <taxon>Polyporaceae</taxon>
        <taxon>Ganoderma</taxon>
    </lineage>
</organism>
<evidence type="ECO:0000256" key="1">
    <source>
        <dbReference type="SAM" id="MobiDB-lite"/>
    </source>
</evidence>
<accession>A0A5K1K8L9</accession>
<feature type="compositionally biased region" description="Low complexity" evidence="1">
    <location>
        <begin position="23"/>
        <end position="32"/>
    </location>
</feature>
<reference evidence="3" key="1">
    <citation type="submission" date="2019-10" db="EMBL/GenBank/DDBJ databases">
        <authorList>
            <person name="Nor Muhammad N."/>
        </authorList>
    </citation>
    <scope>NUCLEOTIDE SEQUENCE</scope>
</reference>
<evidence type="ECO:0000313" key="3">
    <source>
        <dbReference type="EMBL" id="VWP01809.1"/>
    </source>
</evidence>
<dbReference type="EMBL" id="LR729679">
    <property type="protein sequence ID" value="VWP01809.1"/>
    <property type="molecule type" value="Genomic_DNA"/>
</dbReference>
<feature type="compositionally biased region" description="Low complexity" evidence="1">
    <location>
        <begin position="583"/>
        <end position="599"/>
    </location>
</feature>
<feature type="compositionally biased region" description="Basic and acidic residues" evidence="1">
    <location>
        <begin position="214"/>
        <end position="227"/>
    </location>
</feature>
<feature type="compositionally biased region" description="Acidic residues" evidence="1">
    <location>
        <begin position="347"/>
        <end position="366"/>
    </location>
</feature>
<feature type="domain" description="Fungal-type protein kinase" evidence="2">
    <location>
        <begin position="613"/>
        <end position="833"/>
    </location>
</feature>
<feature type="region of interest" description="Disordered" evidence="1">
    <location>
        <begin position="274"/>
        <end position="388"/>
    </location>
</feature>
<dbReference type="SUPFAM" id="SSF56112">
    <property type="entry name" value="Protein kinase-like (PK-like)"/>
    <property type="match status" value="1"/>
</dbReference>
<feature type="compositionally biased region" description="Acidic residues" evidence="1">
    <location>
        <begin position="304"/>
        <end position="332"/>
    </location>
</feature>
<name>A0A5K1K8L9_9APHY</name>
<protein>
    <recommendedName>
        <fullName evidence="2">Fungal-type protein kinase domain-containing protein</fullName>
    </recommendedName>
</protein>
<dbReference type="Pfam" id="PF17667">
    <property type="entry name" value="Pkinase_fungal"/>
    <property type="match status" value="1"/>
</dbReference>
<dbReference type="Gene3D" id="1.10.510.10">
    <property type="entry name" value="Transferase(Phosphotransferase) domain 1"/>
    <property type="match status" value="1"/>
</dbReference>
<dbReference type="InterPro" id="IPR011009">
    <property type="entry name" value="Kinase-like_dom_sf"/>
</dbReference>
<feature type="compositionally biased region" description="Acidic residues" evidence="1">
    <location>
        <begin position="373"/>
        <end position="382"/>
    </location>
</feature>
<gene>
    <name evidence="3" type="primary">I1RI73</name>
</gene>
<proteinExistence type="predicted"/>
<feature type="compositionally biased region" description="Basic residues" evidence="1">
    <location>
        <begin position="1103"/>
        <end position="1125"/>
    </location>
</feature>
<feature type="region of interest" description="Disordered" evidence="1">
    <location>
        <begin position="569"/>
        <end position="610"/>
    </location>
</feature>
<sequence length="1125" mass="126100">MSVASSTDFPTAGLGTSPPPSPSAVSAYSFASGDQPAFDGDLPAIDPVIPAPQNPLPTAEPQLNSRPLFIRHCPSSTNRDAYNQKTGRELAPHLIDESGMGPRFHLLDNKLFSALLPVDPPTAAQRKKFKVPKLKESMAERDIYPQLVCRYFGLTTSSESDHHPVAFDQGIVIQSVLKAAKCKTLRFLDTANHKAKDGNRGRSETFNDAGIYRDNPRARDATDLDPKRRAKSKISAKQLQERILGARSWFWIDVPIEVKRHEVNSAFYFKTKPKKSWSDNMHPAAVGLSADEQAVGSETREDMEKEGDEENEDEDGDEDGEEDDDEEEETELEEARNAVKMTVEAYGLDEDDEEWEYDEDGDEEDEVSKVLEDGPDYDEAEDHEGGTVDEAFKVPAEDDGEDEVPENDAGAVKSNVPIANVIKKSVPPFIKLSGNGEAALGQFIEYQLNLFKYQHRTFSYSIYICFDMARLLYFDRAGAYVSQPFSWTAKSSLLHEFVWKFAQLANANDFEHMGHDTTAEMVSSSRRQKFFREAKNPELAEHVRTGLKKAIENSCPLYELTVETVPPSPDEWFPDDPFPEPSVPHSSSLGNSSSEFNHSTSQPAKGSTPSLRRFIVGRPHFSADALVGRCTRGYMAFDMTDDKKWVPCFLKDSWRPYVQGRTRPEHLVYERLRRMNVKKEDGIATLICGGDVGGRLGQRTIVQKDLPREKRPVPRIHYRLVIEEIGLPLSEFRNFGELSGIFADALKAHTKVWKDAKVLHRDISVGNIMIRVEGEKRTGFLIDWDLSRLESELGKGPVEPDRTGTWQFRSALSLLYPRKPYRRSDDVESFIHAYVYLILRHHVTNTLSVRQIAENYFEQASLIGGIKVGGATKFQLLQTGRVPFLVKGNPPLQALLHLLFSRCFTAYSNISETQMEFFYGPTENSELEEDVDELVFGRLDTNLIKEVSESSDEEGDRLLEQHYRMRLTARQSAPKDLFTLGKFLTSTGALINLFANHARQHSNANDKAPDQFIARRFQDPLDGPAPLANRRLATLSTSSSVAPQDDIGSVPDADVPAAGPSRRSLPQPSLNRNASAKRVRPTRTSVPAAPPGEMQGEPSSPERRKKRQKVPVKSRKGKAIRRNAS</sequence>
<feature type="region of interest" description="Disordered" evidence="1">
    <location>
        <begin position="1036"/>
        <end position="1125"/>
    </location>
</feature>
<dbReference type="InterPro" id="IPR040976">
    <property type="entry name" value="Pkinase_fungal"/>
</dbReference>
<feature type="compositionally biased region" description="Basic and acidic residues" evidence="1">
    <location>
        <begin position="194"/>
        <end position="205"/>
    </location>
</feature>
<feature type="compositionally biased region" description="Polar residues" evidence="1">
    <location>
        <begin position="1064"/>
        <end position="1074"/>
    </location>
</feature>
<dbReference type="PANTHER" id="PTHR38248">
    <property type="entry name" value="FUNK1 6"/>
    <property type="match status" value="1"/>
</dbReference>
<feature type="region of interest" description="Disordered" evidence="1">
    <location>
        <begin position="1"/>
        <end position="32"/>
    </location>
</feature>
<evidence type="ECO:0000259" key="2">
    <source>
        <dbReference type="Pfam" id="PF17667"/>
    </source>
</evidence>
<feature type="compositionally biased region" description="Polar residues" evidence="1">
    <location>
        <begin position="600"/>
        <end position="610"/>
    </location>
</feature>